<proteinExistence type="predicted"/>
<dbReference type="STRING" id="1197717.BED41_10145"/>
<dbReference type="Pfam" id="PF02826">
    <property type="entry name" value="2-Hacid_dh_C"/>
    <property type="match status" value="1"/>
</dbReference>
<evidence type="ECO:0000313" key="4">
    <source>
        <dbReference type="EMBL" id="ANZ45390.1"/>
    </source>
</evidence>
<dbReference type="AlphaFoldDB" id="A0A1B2I600"/>
<evidence type="ECO:0000256" key="1">
    <source>
        <dbReference type="ARBA" id="ARBA00023002"/>
    </source>
</evidence>
<evidence type="ECO:0000256" key="2">
    <source>
        <dbReference type="ARBA" id="ARBA00023027"/>
    </source>
</evidence>
<dbReference type="EMBL" id="CP016757">
    <property type="protein sequence ID" value="ANZ45390.1"/>
    <property type="molecule type" value="Genomic_DNA"/>
</dbReference>
<name>A0A1B2I600_9BACT</name>
<keyword evidence="5" id="KW-1185">Reference proteome</keyword>
<organism evidence="4 5">
    <name type="scientific">Cloacibacillus porcorum</name>
    <dbReference type="NCBI Taxonomy" id="1197717"/>
    <lineage>
        <taxon>Bacteria</taxon>
        <taxon>Thermotogati</taxon>
        <taxon>Synergistota</taxon>
        <taxon>Synergistia</taxon>
        <taxon>Synergistales</taxon>
        <taxon>Synergistaceae</taxon>
        <taxon>Cloacibacillus</taxon>
    </lineage>
</organism>
<dbReference type="RefSeq" id="WP_066745596.1">
    <property type="nucleotide sequence ID" value="NZ_CP016757.1"/>
</dbReference>
<feature type="domain" description="D-isomer specific 2-hydroxyacid dehydrogenase NAD-binding" evidence="3">
    <location>
        <begin position="141"/>
        <end position="305"/>
    </location>
</feature>
<dbReference type="GO" id="GO:0051287">
    <property type="term" value="F:NAD binding"/>
    <property type="evidence" value="ECO:0007669"/>
    <property type="project" value="InterPro"/>
</dbReference>
<dbReference type="CDD" id="cd05300">
    <property type="entry name" value="2-Hacid_dh_1"/>
    <property type="match status" value="1"/>
</dbReference>
<dbReference type="GeneID" id="83058209"/>
<sequence>MKDNKIHIHIENSRHSVEVFIANQRQVDDLLARNADLADRLCITIGSSGYDELEKWSEEDFREYYEYMKTADILVGYSFPTENIASYAPQLRWIHFISSGVEHVSPFTWVPEGMKLINNRGVHLPKSGESFATFLGMLNSAMPRLMTAQRNHKWDRVFTTVIKGKKLVVFGVGNQGGEMARRAKEMGLYVTGVDPYCKEHPYCDRVVGMDEMQDAFKDADFLAITAPLTKETKGIINRERLGWLPERAGLINVSRGPLLDEAALDEKLRKGELSGAVLDVFHTEPLPDDSPLWTTPNLIITPHVSSDDLVNYIPLTLDLTIENLRNELAGRPMKNIVDISREF</sequence>
<dbReference type="PANTHER" id="PTHR43333">
    <property type="entry name" value="2-HACID_DH_C DOMAIN-CONTAINING PROTEIN"/>
    <property type="match status" value="1"/>
</dbReference>
<dbReference type="SUPFAM" id="SSF51735">
    <property type="entry name" value="NAD(P)-binding Rossmann-fold domains"/>
    <property type="match status" value="1"/>
</dbReference>
<accession>A0A1B2I600</accession>
<dbReference type="Gene3D" id="3.40.50.720">
    <property type="entry name" value="NAD(P)-binding Rossmann-like Domain"/>
    <property type="match status" value="2"/>
</dbReference>
<protein>
    <recommendedName>
        <fullName evidence="3">D-isomer specific 2-hydroxyacid dehydrogenase NAD-binding domain-containing protein</fullName>
    </recommendedName>
</protein>
<keyword evidence="2" id="KW-0520">NAD</keyword>
<evidence type="ECO:0000259" key="3">
    <source>
        <dbReference type="Pfam" id="PF02826"/>
    </source>
</evidence>
<dbReference type="Proteomes" id="UP000093044">
    <property type="component" value="Chromosome"/>
</dbReference>
<gene>
    <name evidence="4" type="ORF">BED41_10145</name>
</gene>
<dbReference type="OrthoDB" id="9805416at2"/>
<dbReference type="InterPro" id="IPR006140">
    <property type="entry name" value="D-isomer_DH_NAD-bd"/>
</dbReference>
<reference evidence="4" key="1">
    <citation type="submission" date="2016-08" db="EMBL/GenBank/DDBJ databases">
        <title>Complete genome of Cloacibacillus porcorum.</title>
        <authorList>
            <person name="Looft T."/>
            <person name="Bayles D.O."/>
            <person name="Alt D.P."/>
        </authorList>
    </citation>
    <scope>NUCLEOTIDE SEQUENCE [LARGE SCALE GENOMIC DNA]</scope>
    <source>
        <strain evidence="4">CL-84</strain>
    </source>
</reference>
<dbReference type="SUPFAM" id="SSF52283">
    <property type="entry name" value="Formate/glycerate dehydrogenase catalytic domain-like"/>
    <property type="match status" value="1"/>
</dbReference>
<dbReference type="PANTHER" id="PTHR43333:SF1">
    <property type="entry name" value="D-ISOMER SPECIFIC 2-HYDROXYACID DEHYDROGENASE NAD-BINDING DOMAIN-CONTAINING PROTEIN"/>
    <property type="match status" value="1"/>
</dbReference>
<evidence type="ECO:0000313" key="5">
    <source>
        <dbReference type="Proteomes" id="UP000093044"/>
    </source>
</evidence>
<keyword evidence="1" id="KW-0560">Oxidoreductase</keyword>
<dbReference type="GO" id="GO:0016491">
    <property type="term" value="F:oxidoreductase activity"/>
    <property type="evidence" value="ECO:0007669"/>
    <property type="project" value="UniProtKB-KW"/>
</dbReference>
<dbReference type="KEGG" id="cpor:BED41_10145"/>
<dbReference type="InterPro" id="IPR036291">
    <property type="entry name" value="NAD(P)-bd_dom_sf"/>
</dbReference>